<proteinExistence type="predicted"/>
<comment type="caution">
    <text evidence="2">The sequence shown here is derived from an EMBL/GenBank/DDBJ whole genome shotgun (WGS) entry which is preliminary data.</text>
</comment>
<protein>
    <recommendedName>
        <fullName evidence="4">Nitroreductase</fullName>
    </recommendedName>
</protein>
<dbReference type="NCBIfam" id="NF047509">
    <property type="entry name" value="Rv3131_FMN_oxido"/>
    <property type="match status" value="1"/>
</dbReference>
<dbReference type="RefSeq" id="WP_270027974.1">
    <property type="nucleotide sequence ID" value="NZ_JAPDDP010000056.1"/>
</dbReference>
<evidence type="ECO:0000313" key="2">
    <source>
        <dbReference type="EMBL" id="MDA0183589.1"/>
    </source>
</evidence>
<gene>
    <name evidence="2" type="ORF">OJ997_24990</name>
</gene>
<dbReference type="AlphaFoldDB" id="A0A9X3S9N6"/>
<evidence type="ECO:0008006" key="4">
    <source>
        <dbReference type="Google" id="ProtNLM"/>
    </source>
</evidence>
<dbReference type="SUPFAM" id="SSF55469">
    <property type="entry name" value="FMN-dependent nitroreductase-like"/>
    <property type="match status" value="2"/>
</dbReference>
<dbReference type="GO" id="GO:0016491">
    <property type="term" value="F:oxidoreductase activity"/>
    <property type="evidence" value="ECO:0007669"/>
    <property type="project" value="InterPro"/>
</dbReference>
<organism evidence="2 3">
    <name type="scientific">Solirubrobacter phytolaccae</name>
    <dbReference type="NCBI Taxonomy" id="1404360"/>
    <lineage>
        <taxon>Bacteria</taxon>
        <taxon>Bacillati</taxon>
        <taxon>Actinomycetota</taxon>
        <taxon>Thermoleophilia</taxon>
        <taxon>Solirubrobacterales</taxon>
        <taxon>Solirubrobacteraceae</taxon>
        <taxon>Solirubrobacter</taxon>
    </lineage>
</organism>
<dbReference type="EMBL" id="JAPDDP010000056">
    <property type="protein sequence ID" value="MDA0183589.1"/>
    <property type="molecule type" value="Genomic_DNA"/>
</dbReference>
<evidence type="ECO:0000313" key="3">
    <source>
        <dbReference type="Proteomes" id="UP001147653"/>
    </source>
</evidence>
<name>A0A9X3S9N6_9ACTN</name>
<dbReference type="Gene3D" id="3.40.109.10">
    <property type="entry name" value="NADH Oxidase"/>
    <property type="match status" value="1"/>
</dbReference>
<sequence>MKGPAYSAWQDWQVERGPAALVAAAVLAANPHNSQAWTFQVGDDAIDVFADLSRSTGALDPFHRELYVGLGCALENLLLAAYANGYAPTVTLLPAPGHAAHVALAPGPTERGPLYEAIPHRHTDRSAFAPGPLPAATLTEMAALAEPGTRLVWAADTAHVGRLMVDAARAVTRDEAQSRDSYRLFRSSRSDIRRHKDGLTLDVMGMPALTTAVAKLLPATSRSRADAFWVKNTETVQTRTAAAYGFVAVPDAGDDRARITGGRLLQRVHLWATANGLALGHMNQLTERADRERELGLEPVFTTATQQLVPDGWELLAAFRLGYPSGANGRRLSPRRPAAEVAQPVSG</sequence>
<reference evidence="2" key="1">
    <citation type="submission" date="2022-10" db="EMBL/GenBank/DDBJ databases">
        <title>The WGS of Solirubrobacter phytolaccae KCTC 29190.</title>
        <authorList>
            <person name="Jiang Z."/>
        </authorList>
    </citation>
    <scope>NUCLEOTIDE SEQUENCE</scope>
    <source>
        <strain evidence="2">KCTC 29190</strain>
    </source>
</reference>
<accession>A0A9X3S9N6</accession>
<evidence type="ECO:0000256" key="1">
    <source>
        <dbReference type="SAM" id="MobiDB-lite"/>
    </source>
</evidence>
<keyword evidence="3" id="KW-1185">Reference proteome</keyword>
<dbReference type="InterPro" id="IPR000415">
    <property type="entry name" value="Nitroreductase-like"/>
</dbReference>
<feature type="region of interest" description="Disordered" evidence="1">
    <location>
        <begin position="327"/>
        <end position="347"/>
    </location>
</feature>
<dbReference type="Proteomes" id="UP001147653">
    <property type="component" value="Unassembled WGS sequence"/>
</dbReference>